<dbReference type="Proteomes" id="UP000887013">
    <property type="component" value="Unassembled WGS sequence"/>
</dbReference>
<accession>A0A8X6UF24</accession>
<feature type="non-terminal residue" evidence="1">
    <location>
        <position position="40"/>
    </location>
</feature>
<proteinExistence type="predicted"/>
<keyword evidence="2" id="KW-1185">Reference proteome</keyword>
<dbReference type="EMBL" id="BMAW01125522">
    <property type="protein sequence ID" value="GFU12728.1"/>
    <property type="molecule type" value="Genomic_DNA"/>
</dbReference>
<reference evidence="1" key="1">
    <citation type="submission" date="2020-08" db="EMBL/GenBank/DDBJ databases">
        <title>Multicomponent nature underlies the extraordinary mechanical properties of spider dragline silk.</title>
        <authorList>
            <person name="Kono N."/>
            <person name="Nakamura H."/>
            <person name="Mori M."/>
            <person name="Yoshida Y."/>
            <person name="Ohtoshi R."/>
            <person name="Malay A.D."/>
            <person name="Moran D.A.P."/>
            <person name="Tomita M."/>
            <person name="Numata K."/>
            <person name="Arakawa K."/>
        </authorList>
    </citation>
    <scope>NUCLEOTIDE SEQUENCE</scope>
</reference>
<comment type="caution">
    <text evidence="1">The sequence shown here is derived from an EMBL/GenBank/DDBJ whole genome shotgun (WGS) entry which is preliminary data.</text>
</comment>
<name>A0A8X6UF24_NEPPI</name>
<evidence type="ECO:0000313" key="1">
    <source>
        <dbReference type="EMBL" id="GFU12728.1"/>
    </source>
</evidence>
<organism evidence="1 2">
    <name type="scientific">Nephila pilipes</name>
    <name type="common">Giant wood spider</name>
    <name type="synonym">Nephila maculata</name>
    <dbReference type="NCBI Taxonomy" id="299642"/>
    <lineage>
        <taxon>Eukaryota</taxon>
        <taxon>Metazoa</taxon>
        <taxon>Ecdysozoa</taxon>
        <taxon>Arthropoda</taxon>
        <taxon>Chelicerata</taxon>
        <taxon>Arachnida</taxon>
        <taxon>Araneae</taxon>
        <taxon>Araneomorphae</taxon>
        <taxon>Entelegynae</taxon>
        <taxon>Araneoidea</taxon>
        <taxon>Nephilidae</taxon>
        <taxon>Nephila</taxon>
    </lineage>
</organism>
<dbReference type="AlphaFoldDB" id="A0A8X6UF24"/>
<gene>
    <name evidence="1" type="ORF">NPIL_476951</name>
</gene>
<sequence length="40" mass="4355">MRIYVHQDGPDAGTKEDASLPNGVAMERLTAGMPRTKRIA</sequence>
<evidence type="ECO:0000313" key="2">
    <source>
        <dbReference type="Proteomes" id="UP000887013"/>
    </source>
</evidence>
<protein>
    <submittedName>
        <fullName evidence="1">Uncharacterized protein</fullName>
    </submittedName>
</protein>